<dbReference type="PANTHER" id="PTHR14084">
    <property type="entry name" value="KYNURENINASE"/>
    <property type="match status" value="1"/>
</dbReference>
<dbReference type="GO" id="GO:0005737">
    <property type="term" value="C:cytoplasm"/>
    <property type="evidence" value="ECO:0007669"/>
    <property type="project" value="UniProtKB-SubCell"/>
</dbReference>
<comment type="cofactor">
    <cofactor evidence="4 5">
        <name>pyridoxal 5'-phosphate</name>
        <dbReference type="ChEBI" id="CHEBI:597326"/>
    </cofactor>
</comment>
<feature type="binding site" evidence="4">
    <location>
        <position position="267"/>
    </location>
    <ligand>
        <name>pyridoxal 5'-phosphate</name>
        <dbReference type="ChEBI" id="CHEBI:597326"/>
    </ligand>
</feature>
<feature type="modified residue" description="N6-(pyridoxal phosphate)lysine" evidence="4">
    <location>
        <position position="290"/>
    </location>
</feature>
<dbReference type="GO" id="GO:0019805">
    <property type="term" value="P:quinolinate biosynthetic process"/>
    <property type="evidence" value="ECO:0007669"/>
    <property type="project" value="UniProtKB-UniRule"/>
</dbReference>
<evidence type="ECO:0000256" key="1">
    <source>
        <dbReference type="ARBA" id="ARBA00022642"/>
    </source>
</evidence>
<comment type="catalytic activity">
    <reaction evidence="4 5">
        <text>L-kynurenine + H2O = anthranilate + L-alanine + H(+)</text>
        <dbReference type="Rhea" id="RHEA:16813"/>
        <dbReference type="ChEBI" id="CHEBI:15377"/>
        <dbReference type="ChEBI" id="CHEBI:15378"/>
        <dbReference type="ChEBI" id="CHEBI:16567"/>
        <dbReference type="ChEBI" id="CHEBI:57959"/>
        <dbReference type="ChEBI" id="CHEBI:57972"/>
        <dbReference type="EC" id="3.7.1.3"/>
    </reaction>
</comment>
<feature type="binding site" evidence="4">
    <location>
        <position position="264"/>
    </location>
    <ligand>
        <name>pyridoxal 5'-phosphate</name>
        <dbReference type="ChEBI" id="CHEBI:597326"/>
    </ligand>
</feature>
<feature type="binding site" evidence="4">
    <location>
        <position position="149"/>
    </location>
    <ligand>
        <name>pyridoxal 5'-phosphate</name>
        <dbReference type="ChEBI" id="CHEBI:597326"/>
    </ligand>
</feature>
<dbReference type="Gene3D" id="3.90.1150.10">
    <property type="entry name" value="Aspartate Aminotransferase, domain 1"/>
    <property type="match status" value="1"/>
</dbReference>
<keyword evidence="7" id="KW-1185">Reference proteome</keyword>
<dbReference type="SUPFAM" id="SSF53383">
    <property type="entry name" value="PLP-dependent transferases"/>
    <property type="match status" value="1"/>
</dbReference>
<dbReference type="GO" id="GO:0030170">
    <property type="term" value="F:pyridoxal phosphate binding"/>
    <property type="evidence" value="ECO:0007669"/>
    <property type="project" value="UniProtKB-UniRule"/>
</dbReference>
<feature type="binding site" evidence="4">
    <location>
        <position position="235"/>
    </location>
    <ligand>
        <name>pyridoxal 5'-phosphate</name>
        <dbReference type="ChEBI" id="CHEBI:597326"/>
    </ligand>
</feature>
<feature type="binding site" evidence="4">
    <location>
        <begin position="179"/>
        <end position="182"/>
    </location>
    <ligand>
        <name>pyridoxal 5'-phosphate</name>
        <dbReference type="ChEBI" id="CHEBI:597326"/>
    </ligand>
</feature>
<evidence type="ECO:0000256" key="5">
    <source>
        <dbReference type="PIRNR" id="PIRNR038800"/>
    </source>
</evidence>
<organism evidence="6 7">
    <name type="scientific">Pichia kudriavzevii</name>
    <name type="common">Yeast</name>
    <name type="synonym">Issatchenkia orientalis</name>
    <dbReference type="NCBI Taxonomy" id="4909"/>
    <lineage>
        <taxon>Eukaryota</taxon>
        <taxon>Fungi</taxon>
        <taxon>Dikarya</taxon>
        <taxon>Ascomycota</taxon>
        <taxon>Saccharomycotina</taxon>
        <taxon>Pichiomycetes</taxon>
        <taxon>Pichiales</taxon>
        <taxon>Pichiaceae</taxon>
        <taxon>Pichia</taxon>
    </lineage>
</organism>
<dbReference type="EMBL" id="CP028773">
    <property type="protein sequence ID" value="AWU74624.1"/>
    <property type="molecule type" value="Genomic_DNA"/>
</dbReference>
<comment type="pathway">
    <text evidence="4 5">Cofactor biosynthesis; NAD(+) biosynthesis; quinolinate from L-kynurenine: step 2/3.</text>
</comment>
<keyword evidence="2 4" id="KW-0378">Hydrolase</keyword>
<dbReference type="Pfam" id="PF22580">
    <property type="entry name" value="KYNU_C"/>
    <property type="match status" value="1"/>
</dbReference>
<comment type="catalytic activity">
    <reaction evidence="5">
        <text>3-hydroxy-L-kynurenine + H2O = 3-hydroxyanthranilate + L-alanine + H(+)</text>
        <dbReference type="Rhea" id="RHEA:25143"/>
        <dbReference type="ChEBI" id="CHEBI:15377"/>
        <dbReference type="ChEBI" id="CHEBI:15378"/>
        <dbReference type="ChEBI" id="CHEBI:36559"/>
        <dbReference type="ChEBI" id="CHEBI:57972"/>
        <dbReference type="ChEBI" id="CHEBI:58125"/>
        <dbReference type="EC" id="3.7.1.3"/>
    </reaction>
</comment>
<dbReference type="GO" id="GO:0019441">
    <property type="term" value="P:L-tryptophan catabolic process to kynurenine"/>
    <property type="evidence" value="ECO:0007669"/>
    <property type="project" value="TreeGrafter"/>
</dbReference>
<keyword evidence="3 4" id="KW-0663">Pyridoxal phosphate</keyword>
<dbReference type="InterPro" id="IPR010111">
    <property type="entry name" value="Kynureninase"/>
</dbReference>
<sequence>MTSLFMRCCEIMSLGERALLQWCLLTNTDMLSGLQELEETATHLDSVYPVYNALFAFPTLKSMGLAEKNTELDPQTKVNYLCGNSLGLMPLQTREYVNRELDAWSARGVESHFRNEITTDWVDVDLPLVPKLAKLVGANENEVAIMGTLTMDLNSLLISFYNPDVASGRTKILFEKGAFPSDYYALYNLAKLKGLDPSKTLVQLSPEDGEYHLSTEQILQYLDKEGDKVALVCFSGIQYYSGQYFQIKEITAKGHEKGCIVGWDLAHAAGNADLKLHEWDVDFAAWCSYKYLNSGPGGIGGIFVNEKHSHGDGVNGKARLAGWWGNDAGSRFQMLEKFNPIESALGFRQSNPSVIDCAALNSSLDIFAKAGGIGELRAKSIELTNFLEKCLKTSRYYKSISESNRIGNSETHFIIITPGDPLQRGAQLSLLFKGPTSDVMMAVFKYMNERGTICDERRPNVIRLAPTPLYNTFKDCLVCAVLLEEAMSQL</sequence>
<dbReference type="UniPathway" id="UPA00334">
    <property type="reaction ID" value="UER00455"/>
</dbReference>
<dbReference type="EC" id="3.7.1.3" evidence="4 5"/>
<comment type="similarity">
    <text evidence="4 5">Belongs to the kynureninase family.</text>
</comment>
<comment type="pathway">
    <text evidence="4 5">Amino-acid degradation; L-kynurenine degradation; L-alanine and anthranilate from L-kynurenine: step 1/1.</text>
</comment>
<dbReference type="InterPro" id="IPR015424">
    <property type="entry name" value="PyrdxlP-dep_Trfase"/>
</dbReference>
<keyword evidence="4 5" id="KW-0963">Cytoplasm</keyword>
<gene>
    <name evidence="4" type="primary">BNA5</name>
    <name evidence="6" type="ORF">C5L36_0A12020</name>
</gene>
<comment type="subunit">
    <text evidence="4 5">Homodimer.</text>
</comment>
<dbReference type="AlphaFoldDB" id="A0A2U9R034"/>
<dbReference type="FunFam" id="3.40.640.10:FF:000031">
    <property type="entry name" value="Kynureninase"/>
    <property type="match status" value="1"/>
</dbReference>
<dbReference type="NCBIfam" id="TIGR01814">
    <property type="entry name" value="kynureninase"/>
    <property type="match status" value="1"/>
</dbReference>
<feature type="binding site" evidence="4">
    <location>
        <position position="150"/>
    </location>
    <ligand>
        <name>pyridoxal 5'-phosphate</name>
        <dbReference type="ChEBI" id="CHEBI:597326"/>
    </ligand>
</feature>
<dbReference type="OrthoDB" id="5978656at2759"/>
<dbReference type="STRING" id="4909.A0A2U9R034"/>
<dbReference type="UniPathway" id="UPA00253">
    <property type="reaction ID" value="UER00329"/>
</dbReference>
<keyword evidence="1 4" id="KW-0662">Pyridine nucleotide biosynthesis</keyword>
<feature type="binding site" evidence="4">
    <location>
        <position position="323"/>
    </location>
    <ligand>
        <name>pyridoxal 5'-phosphate</name>
        <dbReference type="ChEBI" id="CHEBI:597326"/>
    </ligand>
</feature>
<dbReference type="PANTHER" id="PTHR14084:SF0">
    <property type="entry name" value="KYNURENINASE"/>
    <property type="match status" value="1"/>
</dbReference>
<dbReference type="GO" id="GO:0034354">
    <property type="term" value="P:'de novo' NAD+ biosynthetic process from L-tryptophan"/>
    <property type="evidence" value="ECO:0007669"/>
    <property type="project" value="UniProtKB-UniRule"/>
</dbReference>
<dbReference type="VEuPathDB" id="FungiDB:C5L36_0A12020"/>
<feature type="binding site" evidence="4">
    <location>
        <position position="351"/>
    </location>
    <ligand>
        <name>pyridoxal 5'-phosphate</name>
        <dbReference type="ChEBI" id="CHEBI:597326"/>
    </ligand>
</feature>
<dbReference type="HAMAP" id="MF_01970">
    <property type="entry name" value="Kynureninase"/>
    <property type="match status" value="1"/>
</dbReference>
<dbReference type="PIRSF" id="PIRSF038800">
    <property type="entry name" value="KYNU"/>
    <property type="match status" value="1"/>
</dbReference>
<accession>A0A2U9R034</accession>
<dbReference type="GO" id="GO:0030429">
    <property type="term" value="F:kynureninase activity"/>
    <property type="evidence" value="ECO:0007669"/>
    <property type="project" value="UniProtKB-UniRule"/>
</dbReference>
<dbReference type="Gene3D" id="3.40.640.10">
    <property type="entry name" value="Type I PLP-dependent aspartate aminotransferase-like (Major domain)"/>
    <property type="match status" value="1"/>
</dbReference>
<feature type="binding site" evidence="4">
    <location>
        <position position="289"/>
    </location>
    <ligand>
        <name>pyridoxal 5'-phosphate</name>
        <dbReference type="ChEBI" id="CHEBI:597326"/>
    </ligand>
</feature>
<name>A0A2U9R034_PICKU</name>
<proteinExistence type="inferred from homology"/>
<dbReference type="InterPro" id="IPR015421">
    <property type="entry name" value="PyrdxlP-dep_Trfase_major"/>
</dbReference>
<reference evidence="6 7" key="1">
    <citation type="submission" date="2018-06" db="EMBL/GenBank/DDBJ databases">
        <title>Population genomics shows no distinction between pathogenic Candida krusei and environmental Pichia kudriavzevii: One species, four names.</title>
        <authorList>
            <person name="Douglass A.P."/>
            <person name="Offei B."/>
            <person name="Braun-Galleani S."/>
            <person name="Coughlan A.Y."/>
            <person name="Martos A."/>
            <person name="Ortiz-Merino R.A."/>
            <person name="Byrne K.P."/>
            <person name="Wolfe K.H."/>
        </authorList>
    </citation>
    <scope>NUCLEOTIDE SEQUENCE [LARGE SCALE GENOMIC DNA]</scope>
    <source>
        <strain evidence="6 7">CBS573</strain>
    </source>
</reference>
<evidence type="ECO:0000313" key="7">
    <source>
        <dbReference type="Proteomes" id="UP000249293"/>
    </source>
</evidence>
<evidence type="ECO:0000256" key="3">
    <source>
        <dbReference type="ARBA" id="ARBA00022898"/>
    </source>
</evidence>
<dbReference type="GO" id="GO:0097053">
    <property type="term" value="P:L-kynurenine catabolic process"/>
    <property type="evidence" value="ECO:0007669"/>
    <property type="project" value="UniProtKB-UniRule"/>
</dbReference>
<evidence type="ECO:0000256" key="4">
    <source>
        <dbReference type="HAMAP-Rule" id="MF_03017"/>
    </source>
</evidence>
<evidence type="ECO:0000256" key="2">
    <source>
        <dbReference type="ARBA" id="ARBA00022801"/>
    </source>
</evidence>
<evidence type="ECO:0000313" key="6">
    <source>
        <dbReference type="EMBL" id="AWU74624.1"/>
    </source>
</evidence>
<dbReference type="Proteomes" id="UP000249293">
    <property type="component" value="Chromosome 1"/>
</dbReference>
<dbReference type="InterPro" id="IPR015422">
    <property type="entry name" value="PyrdxlP-dep_Trfase_small"/>
</dbReference>
<comment type="function">
    <text evidence="4 5">Catalyzes the cleavage of L-kynurenine (L-Kyn) and L-3-hydroxykynurenine (L-3OHKyn) into anthranilic acid (AA) and 3-hydroxyanthranilic acid (3-OHAA), respectively.</text>
</comment>
<comment type="subcellular location">
    <subcellularLocation>
        <location evidence="4 5">Cytoplasm</location>
    </subcellularLocation>
</comment>
<dbReference type="GO" id="GO:0043420">
    <property type="term" value="P:anthranilate metabolic process"/>
    <property type="evidence" value="ECO:0007669"/>
    <property type="project" value="UniProtKB-UniRule"/>
</dbReference>
<protein>
    <recommendedName>
        <fullName evidence="4 5">Kynureninase</fullName>
        <ecNumber evidence="4 5">3.7.1.3</ecNumber>
    </recommendedName>
    <alternativeName>
        <fullName evidence="4">Biosynthesis of nicotinic acid protein 5</fullName>
    </alternativeName>
    <alternativeName>
        <fullName evidence="4">L-kynurenine hydrolase</fullName>
    </alternativeName>
</protein>